<dbReference type="EMBL" id="MU006592">
    <property type="protein sequence ID" value="KAF2743963.1"/>
    <property type="molecule type" value="Genomic_DNA"/>
</dbReference>
<protein>
    <submittedName>
        <fullName evidence="2">Uncharacterized protein</fullName>
    </submittedName>
</protein>
<name>A0A6A6V1R6_9PLEO</name>
<sequence>MRAVRKQAVVRDAIHTSCEGSQTWQTGFSLSAGTGGGGSGADDVRQLTGGGVSQYAYQPGANRCWSREERSSAQVHTSGVLRVPLTLKRRRLLLCCMQPLESLHTLRILYFRTAARDARLRLLMPPATPTAFQCATLHLLCSPCIQYRFQWAPGTASAWPRKSEVSRGPTRERISTPPLRRMGAVGRTGTASAYSTTDPNQCNPTTR</sequence>
<keyword evidence="3" id="KW-1185">Reference proteome</keyword>
<feature type="compositionally biased region" description="Basic and acidic residues" evidence="1">
    <location>
        <begin position="161"/>
        <end position="174"/>
    </location>
</feature>
<evidence type="ECO:0000313" key="3">
    <source>
        <dbReference type="Proteomes" id="UP000799440"/>
    </source>
</evidence>
<feature type="region of interest" description="Disordered" evidence="1">
    <location>
        <begin position="159"/>
        <end position="207"/>
    </location>
</feature>
<gene>
    <name evidence="2" type="ORF">M011DRAFT_200891</name>
</gene>
<dbReference type="AlphaFoldDB" id="A0A6A6V1R6"/>
<dbReference type="Proteomes" id="UP000799440">
    <property type="component" value="Unassembled WGS sequence"/>
</dbReference>
<evidence type="ECO:0000256" key="1">
    <source>
        <dbReference type="SAM" id="MobiDB-lite"/>
    </source>
</evidence>
<feature type="compositionally biased region" description="Polar residues" evidence="1">
    <location>
        <begin position="189"/>
        <end position="207"/>
    </location>
</feature>
<reference evidence="2" key="1">
    <citation type="journal article" date="2020" name="Stud. Mycol.">
        <title>101 Dothideomycetes genomes: a test case for predicting lifestyles and emergence of pathogens.</title>
        <authorList>
            <person name="Haridas S."/>
            <person name="Albert R."/>
            <person name="Binder M."/>
            <person name="Bloem J."/>
            <person name="Labutti K."/>
            <person name="Salamov A."/>
            <person name="Andreopoulos B."/>
            <person name="Baker S."/>
            <person name="Barry K."/>
            <person name="Bills G."/>
            <person name="Bluhm B."/>
            <person name="Cannon C."/>
            <person name="Castanera R."/>
            <person name="Culley D."/>
            <person name="Daum C."/>
            <person name="Ezra D."/>
            <person name="Gonzalez J."/>
            <person name="Henrissat B."/>
            <person name="Kuo A."/>
            <person name="Liang C."/>
            <person name="Lipzen A."/>
            <person name="Lutzoni F."/>
            <person name="Magnuson J."/>
            <person name="Mondo S."/>
            <person name="Nolan M."/>
            <person name="Ohm R."/>
            <person name="Pangilinan J."/>
            <person name="Park H.-J."/>
            <person name="Ramirez L."/>
            <person name="Alfaro M."/>
            <person name="Sun H."/>
            <person name="Tritt A."/>
            <person name="Yoshinaga Y."/>
            <person name="Zwiers L.-H."/>
            <person name="Turgeon B."/>
            <person name="Goodwin S."/>
            <person name="Spatafora J."/>
            <person name="Crous P."/>
            <person name="Grigoriev I."/>
        </authorList>
    </citation>
    <scope>NUCLEOTIDE SEQUENCE</scope>
    <source>
        <strain evidence="2">CBS 119925</strain>
    </source>
</reference>
<evidence type="ECO:0000313" key="2">
    <source>
        <dbReference type="EMBL" id="KAF2743963.1"/>
    </source>
</evidence>
<organism evidence="2 3">
    <name type="scientific">Sporormia fimetaria CBS 119925</name>
    <dbReference type="NCBI Taxonomy" id="1340428"/>
    <lineage>
        <taxon>Eukaryota</taxon>
        <taxon>Fungi</taxon>
        <taxon>Dikarya</taxon>
        <taxon>Ascomycota</taxon>
        <taxon>Pezizomycotina</taxon>
        <taxon>Dothideomycetes</taxon>
        <taxon>Pleosporomycetidae</taxon>
        <taxon>Pleosporales</taxon>
        <taxon>Sporormiaceae</taxon>
        <taxon>Sporormia</taxon>
    </lineage>
</organism>
<proteinExistence type="predicted"/>
<accession>A0A6A6V1R6</accession>